<dbReference type="PROSITE" id="PS00137">
    <property type="entry name" value="SUBTILASE_HIS"/>
    <property type="match status" value="1"/>
</dbReference>
<dbReference type="RefSeq" id="WP_018713438.1">
    <property type="nucleotide sequence ID" value="NZ_CP053832.1"/>
</dbReference>
<accession>S5UIE7</accession>
<protein>
    <submittedName>
        <fullName evidence="11">Autotransporter serine protease (Peptidase_S8 domain)</fullName>
    </submittedName>
    <submittedName>
        <fullName evidence="10">Filamentous hemagglutinin</fullName>
    </submittedName>
</protein>
<dbReference type="GO" id="GO:0004252">
    <property type="term" value="F:serine-type endopeptidase activity"/>
    <property type="evidence" value="ECO:0007669"/>
    <property type="project" value="UniProtKB-UniRule"/>
</dbReference>
<feature type="active site" description="Charge relay system" evidence="6 7">
    <location>
        <position position="99"/>
    </location>
</feature>
<evidence type="ECO:0000313" key="12">
    <source>
        <dbReference type="Proteomes" id="UP000509722"/>
    </source>
</evidence>
<dbReference type="GO" id="GO:0006508">
    <property type="term" value="P:proteolysis"/>
    <property type="evidence" value="ECO:0007669"/>
    <property type="project" value="UniProtKB-KW"/>
</dbReference>
<dbReference type="InterPro" id="IPR023828">
    <property type="entry name" value="Peptidase_S8_Ser-AS"/>
</dbReference>
<dbReference type="InterPro" id="IPR015500">
    <property type="entry name" value="Peptidase_S8_subtilisin-rel"/>
</dbReference>
<dbReference type="PRINTS" id="PR00723">
    <property type="entry name" value="SUBTILISIN"/>
</dbReference>
<feature type="chain" id="PRO_5041633452" evidence="8">
    <location>
        <begin position="21"/>
        <end position="1329"/>
    </location>
</feature>
<evidence type="ECO:0000256" key="6">
    <source>
        <dbReference type="PIRSR" id="PIRSR615500-1"/>
    </source>
</evidence>
<dbReference type="Gene3D" id="3.40.50.200">
    <property type="entry name" value="Peptidase S8/S53 domain"/>
    <property type="match status" value="1"/>
</dbReference>
<evidence type="ECO:0000256" key="8">
    <source>
        <dbReference type="SAM" id="SignalP"/>
    </source>
</evidence>
<reference evidence="10" key="1">
    <citation type="submission" date="2013-04" db="EMBL/GenBank/DDBJ databases">
        <title>The first whole genome analysis of two C. ureolyticus strains; genomic investigation into strain heterogeneity and pathogenic potential.</title>
        <authorList>
            <person name="Bullman S."/>
            <person name="Lucid A."/>
            <person name="Sleator R.D."/>
        </authorList>
    </citation>
    <scope>NUCLEOTIDE SEQUENCE</scope>
    <source>
        <strain evidence="10">DSMZ 20703</strain>
    </source>
</reference>
<dbReference type="OrthoDB" id="5360552at2"/>
<name>S5UIE7_9BACT</name>
<keyword evidence="5 7" id="KW-0720">Serine protease</keyword>
<sequence length="1329" mass="147784">MSYKLFLSSFAAFMALNCFANNELSEVASYKEILDKSYNLINLDRVRQNNPGINGNNVNVGIMDTSININHPSLRGKNLGVSGVNFEASWNNSGGKNTHGTHVAGIILGKKINDYEPYGIAHNSNFYNFGIIGERNNGFHDVNQAFKNKNIKVINHSWGKSIYPLINTQLDNGYRNLLNNMRSQYPNYWGHKNKIDYELVRWLAGKNTQDLIALSKDDKILNVFAAGNSGIISSSVDSIVPSYDEDIRAWLNVGNLNALNAEKNADGSITLKNDFQISWNDAKSKDYYGRPVRWTGVDGSLISSQLFVGSTNYSLLAPGYQILAANANYQGRGEQKYIPMTGTSMAAPMVTGAAALVAQKYPFLDGAGIADVLLTTANKNLHLPDVVVKPIDNGNSGYYVVYLNKNIPTDMYGNINANQIQQDLIKMGIPAYTRNQSIAVNKIMARIKNPNGSINRNYVFKLTQEEYAGQGVLDVEKALKGLAILDLNRLNNKDIERFGNENIAFYTIDTKGYNGEFSNDISQQTWLNSRHLGDDVAINKLNIEYRNINKIGLKKQGGGHLILSGKNSYEGPTRTVGGVIQLRGNNYKKASIKGDTYVENQNSGMIISDAIVEKNAFVGNNGILQIENFADIYGKVIAYNGGALNSMKNSTLKTSEVIITQNGILTGAGNIISDVSLNDGIITRADNLNMNKLNVNYGNNNIYSSSINLRSDFNNNYNSSLNIFGDVALNLNAQNTLNNYGKLNIKNRLIIQSNNDFINYQGANLNLDNKESILYTAGNFVNKGRLSFTGQRADELGKIMAGKKAFLRETQNLNLNLNNDGINIINNQYRGGLGVEIIRTAQGIDQEINKNLITLNNGTSYLLDLSTQKDSNGKSLYFIMKTKNQYTNRNFRSLARSYQNQAYALSAQNNIAANNYINSINNINTKTEQTNQAIINRKNENSKQILAKLDDRDINIMDSLLFSNEGSMQDGIVTMLEVALGGGESNVFKDISSNIKNNKPFSSTQTQAFNIHTKRAVNTNIMLTPTKNSPVKMANNMKKLDGVKLASNGNDVRVLLSAIEEEIYKNSFNISAIGTKNSYSNNDYDFVGGVVNFNKMFESQMVGGYFSYAKANVDQNVDIKSDLFEIGAYLRQYIDSHEIDFTLGYGIGNNKANYNIKYGVDTASYDGKYDSKYFTAGTSYGYKFNLNDGFSFKPFIGFDYFNYTQDSFTASTNHKYVNYNQNFNKAHFKNLQANLGAELIHNNKDITIYARPYIARDIYQSADDLISSFGTANQNFKIDHDNKKRTSFAIDLGIQKEITDNFLIDAGAGTYINNQNRAYNGQLGFTYRF</sequence>
<dbReference type="EMBL" id="KC907253">
    <property type="protein sequence ID" value="AGS56927.1"/>
    <property type="molecule type" value="Genomic_DNA"/>
</dbReference>
<keyword evidence="2 7" id="KW-0645">Protease</keyword>
<dbReference type="InterPro" id="IPR022398">
    <property type="entry name" value="Peptidase_S8_His-AS"/>
</dbReference>
<evidence type="ECO:0000313" key="10">
    <source>
        <dbReference type="EMBL" id="AGS56927.1"/>
    </source>
</evidence>
<dbReference type="Proteomes" id="UP000509722">
    <property type="component" value="Chromosome"/>
</dbReference>
<dbReference type="PANTHER" id="PTHR43806:SF11">
    <property type="entry name" value="CEREVISIN-RELATED"/>
    <property type="match status" value="1"/>
</dbReference>
<dbReference type="InterPro" id="IPR036709">
    <property type="entry name" value="Autotransporte_beta_dom_sf"/>
</dbReference>
<dbReference type="SUPFAM" id="SSF52743">
    <property type="entry name" value="Subtilisin-like"/>
    <property type="match status" value="1"/>
</dbReference>
<dbReference type="PROSITE" id="PS51208">
    <property type="entry name" value="AUTOTRANSPORTER"/>
    <property type="match status" value="1"/>
</dbReference>
<dbReference type="Gene3D" id="2.40.128.130">
    <property type="entry name" value="Autotransporter beta-domain"/>
    <property type="match status" value="1"/>
</dbReference>
<evidence type="ECO:0000256" key="5">
    <source>
        <dbReference type="ARBA" id="ARBA00022825"/>
    </source>
</evidence>
<dbReference type="PROSITE" id="PS51892">
    <property type="entry name" value="SUBTILASE"/>
    <property type="match status" value="1"/>
</dbReference>
<dbReference type="CDD" id="cd04848">
    <property type="entry name" value="Peptidases_S8_Autotransporter_serine_protease_like"/>
    <property type="match status" value="1"/>
</dbReference>
<dbReference type="GO" id="GO:0005615">
    <property type="term" value="C:extracellular space"/>
    <property type="evidence" value="ECO:0007669"/>
    <property type="project" value="TreeGrafter"/>
</dbReference>
<dbReference type="PANTHER" id="PTHR43806">
    <property type="entry name" value="PEPTIDASE S8"/>
    <property type="match status" value="1"/>
</dbReference>
<dbReference type="Pfam" id="PF03797">
    <property type="entry name" value="Autotransporter"/>
    <property type="match status" value="1"/>
</dbReference>
<dbReference type="Pfam" id="PF00082">
    <property type="entry name" value="Peptidase_S8"/>
    <property type="match status" value="1"/>
</dbReference>
<keyword evidence="3 8" id="KW-0732">Signal</keyword>
<dbReference type="InterPro" id="IPR036852">
    <property type="entry name" value="Peptidase_S8/S53_dom_sf"/>
</dbReference>
<dbReference type="EMBL" id="CP053832">
    <property type="protein sequence ID" value="QKF85213.1"/>
    <property type="molecule type" value="Genomic_DNA"/>
</dbReference>
<feature type="active site" description="Charge relay system" evidence="6 7">
    <location>
        <position position="344"/>
    </location>
</feature>
<dbReference type="GeneID" id="77176705"/>
<evidence type="ECO:0000313" key="11">
    <source>
        <dbReference type="EMBL" id="QKF85213.1"/>
    </source>
</evidence>
<evidence type="ECO:0000256" key="7">
    <source>
        <dbReference type="PROSITE-ProRule" id="PRU01240"/>
    </source>
</evidence>
<evidence type="ECO:0000256" key="4">
    <source>
        <dbReference type="ARBA" id="ARBA00022801"/>
    </source>
</evidence>
<gene>
    <name evidence="11" type="ORF">CURT_1796</name>
</gene>
<feature type="signal peptide" evidence="8">
    <location>
        <begin position="1"/>
        <end position="20"/>
    </location>
</feature>
<keyword evidence="4 7" id="KW-0378">Hydrolase</keyword>
<evidence type="ECO:0000256" key="2">
    <source>
        <dbReference type="ARBA" id="ARBA00022670"/>
    </source>
</evidence>
<proteinExistence type="inferred from homology"/>
<feature type="domain" description="Autotransporter" evidence="9">
    <location>
        <begin position="1061"/>
        <end position="1329"/>
    </location>
</feature>
<reference evidence="11 12" key="2">
    <citation type="submission" date="2020-05" db="EMBL/GenBank/DDBJ databases">
        <title>Complete genome sequencing of Campylobacter and Arcobacter type strains.</title>
        <authorList>
            <person name="Miller W.G."/>
            <person name="Yee E."/>
        </authorList>
    </citation>
    <scope>NUCLEOTIDE SEQUENCE [LARGE SCALE GENOMIC DNA]</scope>
    <source>
        <strain evidence="11 12">LMG 6451</strain>
    </source>
</reference>
<dbReference type="InterPro" id="IPR000209">
    <property type="entry name" value="Peptidase_S8/S53_dom"/>
</dbReference>
<dbReference type="InterPro" id="IPR034061">
    <property type="entry name" value="Peptidases_S8_Autotransporter"/>
</dbReference>
<dbReference type="InterPro" id="IPR005546">
    <property type="entry name" value="Autotransporte_beta"/>
</dbReference>
<feature type="active site" description="Charge relay system" evidence="6 7">
    <location>
        <position position="64"/>
    </location>
</feature>
<dbReference type="PROSITE" id="PS00138">
    <property type="entry name" value="SUBTILASE_SER"/>
    <property type="match status" value="1"/>
</dbReference>
<evidence type="ECO:0000259" key="9">
    <source>
        <dbReference type="PROSITE" id="PS51208"/>
    </source>
</evidence>
<dbReference type="InterPro" id="IPR050131">
    <property type="entry name" value="Peptidase_S8_subtilisin-like"/>
</dbReference>
<comment type="similarity">
    <text evidence="1 7">Belongs to the peptidase S8 family.</text>
</comment>
<dbReference type="SUPFAM" id="SSF103515">
    <property type="entry name" value="Autotransporter"/>
    <property type="match status" value="1"/>
</dbReference>
<evidence type="ECO:0000256" key="3">
    <source>
        <dbReference type="ARBA" id="ARBA00022729"/>
    </source>
</evidence>
<evidence type="ECO:0000256" key="1">
    <source>
        <dbReference type="ARBA" id="ARBA00011073"/>
    </source>
</evidence>
<organism evidence="10">
    <name type="scientific">Campylobacter ureolyticus</name>
    <dbReference type="NCBI Taxonomy" id="827"/>
    <lineage>
        <taxon>Bacteria</taxon>
        <taxon>Pseudomonadati</taxon>
        <taxon>Campylobacterota</taxon>
        <taxon>Epsilonproteobacteria</taxon>
        <taxon>Campylobacterales</taxon>
        <taxon>Campylobacteraceae</taxon>
        <taxon>Campylobacter</taxon>
    </lineage>
</organism>
<dbReference type="SMART" id="SM00869">
    <property type="entry name" value="Autotransporter"/>
    <property type="match status" value="1"/>
</dbReference>